<reference evidence="15 16" key="1">
    <citation type="journal article" date="2011" name="Proc. Natl. Acad. Sci. U.S.A.">
        <title>Evolutionary erosion of yeast sex chromosomes by mating-type switching accidents.</title>
        <authorList>
            <person name="Gordon J.L."/>
            <person name="Armisen D."/>
            <person name="Proux-Wera E."/>
            <person name="Oheigeartaigh S.S."/>
            <person name="Byrne K.P."/>
            <person name="Wolfe K.H."/>
        </authorList>
    </citation>
    <scope>NUCLEOTIDE SEQUENCE [LARGE SCALE GENOMIC DNA]</scope>
    <source>
        <strain evidence="16">ATCC 76901 / BCRC 22586 / CBS 4309 / NBRC 1992 / NRRL Y-12630</strain>
    </source>
</reference>
<keyword evidence="6" id="KW-0436">Ligase</keyword>
<evidence type="ECO:0000256" key="10">
    <source>
        <dbReference type="ARBA" id="ARBA00023146"/>
    </source>
</evidence>
<evidence type="ECO:0000313" key="16">
    <source>
        <dbReference type="Proteomes" id="UP000001640"/>
    </source>
</evidence>
<dbReference type="EMBL" id="HE576752">
    <property type="protein sequence ID" value="CCC67156.1"/>
    <property type="molecule type" value="Genomic_DNA"/>
</dbReference>
<evidence type="ECO:0000256" key="13">
    <source>
        <dbReference type="SAM" id="MobiDB-lite"/>
    </source>
</evidence>
<dbReference type="GO" id="GO:0005524">
    <property type="term" value="F:ATP binding"/>
    <property type="evidence" value="ECO:0007669"/>
    <property type="project" value="UniProtKB-KW"/>
</dbReference>
<dbReference type="CDD" id="cd00776">
    <property type="entry name" value="AsxRS_core"/>
    <property type="match status" value="1"/>
</dbReference>
<dbReference type="GO" id="GO:0005829">
    <property type="term" value="C:cytosol"/>
    <property type="evidence" value="ECO:0007669"/>
    <property type="project" value="TreeGrafter"/>
</dbReference>
<dbReference type="PANTHER" id="PTHR43450">
    <property type="entry name" value="ASPARTYL-TRNA SYNTHETASE"/>
    <property type="match status" value="1"/>
</dbReference>
<evidence type="ECO:0000256" key="4">
    <source>
        <dbReference type="ARBA" id="ARBA00018853"/>
    </source>
</evidence>
<dbReference type="FunFam" id="2.40.50.140:FF:000132">
    <property type="entry name" value="Aspartyl-tRNA synthetase, cytoplasmic"/>
    <property type="match status" value="1"/>
</dbReference>
<dbReference type="InterPro" id="IPR004365">
    <property type="entry name" value="NA-bd_OB_tRNA"/>
</dbReference>
<evidence type="ECO:0000259" key="14">
    <source>
        <dbReference type="PROSITE" id="PS50862"/>
    </source>
</evidence>
<evidence type="ECO:0000256" key="12">
    <source>
        <dbReference type="ARBA" id="ARBA00047904"/>
    </source>
</evidence>
<protein>
    <recommendedName>
        <fullName evidence="4">Aspartate--tRNA ligase, cytoplasmic</fullName>
        <ecNumber evidence="3">6.1.1.12</ecNumber>
    </recommendedName>
    <alternativeName>
        <fullName evidence="11">Aspartyl-tRNA synthetase</fullName>
    </alternativeName>
</protein>
<accession>G0V6R0</accession>
<reference key="2">
    <citation type="submission" date="2011-08" db="EMBL/GenBank/DDBJ databases">
        <title>Genome sequence of Naumovozyma castellii.</title>
        <authorList>
            <person name="Gordon J.L."/>
            <person name="Armisen D."/>
            <person name="Proux-Wera E."/>
            <person name="OhEigeartaigh S.S."/>
            <person name="Byrne K.P."/>
            <person name="Wolfe K.H."/>
        </authorList>
    </citation>
    <scope>NUCLEOTIDE SEQUENCE</scope>
    <source>
        <strain>Type strain:CBS 4309</strain>
    </source>
</reference>
<evidence type="ECO:0000256" key="9">
    <source>
        <dbReference type="ARBA" id="ARBA00022917"/>
    </source>
</evidence>
<keyword evidence="9" id="KW-0648">Protein biosynthesis</keyword>
<dbReference type="RefSeq" id="XP_003673539.1">
    <property type="nucleotide sequence ID" value="XM_003673491.1"/>
</dbReference>
<evidence type="ECO:0000256" key="1">
    <source>
        <dbReference type="ARBA" id="ARBA00004496"/>
    </source>
</evidence>
<dbReference type="Proteomes" id="UP000001640">
    <property type="component" value="Chromosome 1"/>
</dbReference>
<dbReference type="eggNOG" id="KOG0556">
    <property type="taxonomic scope" value="Eukaryota"/>
</dbReference>
<dbReference type="InterPro" id="IPR006195">
    <property type="entry name" value="aa-tRNA-synth_II"/>
</dbReference>
<dbReference type="OrthoDB" id="372395at2759"/>
<sequence>MSENVEAKKEEQPVVLGEDGQPLSKKALKKLQKEQEKQKKKEERARQLAEEKEQREKEAALSDTAKEHYGKSPLVQSKGARPVNSPHRIKFESLNPATDDGKEVVFRARVHNTRQQGATLSFLTFRQQHDLIQGLVKVQKDGSVSKQMVKWAGSLNLESIVVVKGIVKRVEEPIKSATVQDLEIHITDIHSISETPETLPILLEDASRSEAEAEAAGLPVVNLDTRLDARVIDLRTVTNQAIFKIQSGVCQLFREYLSGLKFTEVHTPKLLGAPSEGGASVFEVSYFKGKAYLAQSPQFNKQQLIVADFEKVFEIGPVFRAENSNTHRHMTEFTGLDMEMAFEEHYHEVLDVLSDLFVFIFTELKKRFSKEIEIVRKQYPVEDFKLPADGKMVRIQYKEGIQMLKDAGKEIGDFDDLSTENEKFLGKLVREKYDTDFYILDKFPLAIRPFYTMPDAEDPRYSNSYDFFMRGEEILSGAQRIHDHALLQERMKVHGLSSEDPGLKDYCDGFSYGCPPHAGGGIGLERVVMFFLDLKNIRRASLFPRDPKRLRP</sequence>
<dbReference type="Gene3D" id="2.40.50.140">
    <property type="entry name" value="Nucleic acid-binding proteins"/>
    <property type="match status" value="1"/>
</dbReference>
<dbReference type="CDD" id="cd04320">
    <property type="entry name" value="AspRS_cyto_N"/>
    <property type="match status" value="1"/>
</dbReference>
<keyword evidence="16" id="KW-1185">Reference proteome</keyword>
<evidence type="ECO:0000256" key="5">
    <source>
        <dbReference type="ARBA" id="ARBA00022490"/>
    </source>
</evidence>
<dbReference type="PANTHER" id="PTHR43450:SF1">
    <property type="entry name" value="ASPARTATE--TRNA LIGASE, CYTOPLASMIC"/>
    <property type="match status" value="1"/>
</dbReference>
<dbReference type="PROSITE" id="PS50862">
    <property type="entry name" value="AA_TRNA_LIGASE_II"/>
    <property type="match status" value="1"/>
</dbReference>
<evidence type="ECO:0000256" key="8">
    <source>
        <dbReference type="ARBA" id="ARBA00022840"/>
    </source>
</evidence>
<dbReference type="Pfam" id="PF00152">
    <property type="entry name" value="tRNA-synt_2"/>
    <property type="match status" value="1"/>
</dbReference>
<dbReference type="GeneID" id="96900637"/>
<dbReference type="NCBIfam" id="TIGR00458">
    <property type="entry name" value="aspS_nondisc"/>
    <property type="match status" value="1"/>
</dbReference>
<dbReference type="InParanoid" id="G0V6R0"/>
<evidence type="ECO:0000256" key="7">
    <source>
        <dbReference type="ARBA" id="ARBA00022741"/>
    </source>
</evidence>
<dbReference type="FunCoup" id="G0V6R0">
    <property type="interactions" value="1330"/>
</dbReference>
<feature type="domain" description="Aminoacyl-transfer RNA synthetases class-II family profile" evidence="14">
    <location>
        <begin position="244"/>
        <end position="544"/>
    </location>
</feature>
<dbReference type="HAMAP" id="MF_02075">
    <property type="entry name" value="Asp_tRNA_synth_type2"/>
    <property type="match status" value="1"/>
</dbReference>
<evidence type="ECO:0000256" key="2">
    <source>
        <dbReference type="ARBA" id="ARBA00005312"/>
    </source>
</evidence>
<keyword evidence="5" id="KW-0963">Cytoplasm</keyword>
<evidence type="ECO:0000256" key="3">
    <source>
        <dbReference type="ARBA" id="ARBA00012841"/>
    </source>
</evidence>
<dbReference type="SUPFAM" id="SSF55681">
    <property type="entry name" value="Class II aaRS and biotin synthetases"/>
    <property type="match status" value="1"/>
</dbReference>
<dbReference type="Pfam" id="PF01336">
    <property type="entry name" value="tRNA_anti-codon"/>
    <property type="match status" value="1"/>
</dbReference>
<dbReference type="OMA" id="WVHEIRD"/>
<dbReference type="GO" id="GO:1990825">
    <property type="term" value="F:sequence-specific mRNA binding"/>
    <property type="evidence" value="ECO:0007669"/>
    <property type="project" value="EnsemblFungi"/>
</dbReference>
<dbReference type="InterPro" id="IPR012340">
    <property type="entry name" value="NA-bd_OB-fold"/>
</dbReference>
<dbReference type="EC" id="6.1.1.12" evidence="3"/>
<dbReference type="SUPFAM" id="SSF50249">
    <property type="entry name" value="Nucleic acid-binding proteins"/>
    <property type="match status" value="1"/>
</dbReference>
<dbReference type="GO" id="GO:0005634">
    <property type="term" value="C:nucleus"/>
    <property type="evidence" value="ECO:0007669"/>
    <property type="project" value="EnsemblFungi"/>
</dbReference>
<dbReference type="GO" id="GO:0004815">
    <property type="term" value="F:aspartate-tRNA ligase activity"/>
    <property type="evidence" value="ECO:0007669"/>
    <property type="project" value="UniProtKB-EC"/>
</dbReference>
<dbReference type="PRINTS" id="PR01042">
    <property type="entry name" value="TRNASYNTHASP"/>
</dbReference>
<comment type="catalytic activity">
    <reaction evidence="12">
        <text>tRNA(Asp) + L-aspartate + ATP = L-aspartyl-tRNA(Asp) + AMP + diphosphate</text>
        <dbReference type="Rhea" id="RHEA:19649"/>
        <dbReference type="Rhea" id="RHEA-COMP:9660"/>
        <dbReference type="Rhea" id="RHEA-COMP:9678"/>
        <dbReference type="ChEBI" id="CHEBI:29991"/>
        <dbReference type="ChEBI" id="CHEBI:30616"/>
        <dbReference type="ChEBI" id="CHEBI:33019"/>
        <dbReference type="ChEBI" id="CHEBI:78442"/>
        <dbReference type="ChEBI" id="CHEBI:78516"/>
        <dbReference type="ChEBI" id="CHEBI:456215"/>
        <dbReference type="EC" id="6.1.1.12"/>
    </reaction>
</comment>
<dbReference type="Gene3D" id="3.30.930.10">
    <property type="entry name" value="Bira Bifunctional Protein, Domain 2"/>
    <property type="match status" value="1"/>
</dbReference>
<dbReference type="FunFam" id="3.30.930.10:FF:000013">
    <property type="entry name" value="Aspartate--tRNA ligase, cytoplasmic"/>
    <property type="match status" value="1"/>
</dbReference>
<gene>
    <name evidence="15" type="primary">NCAS0A05980</name>
    <name evidence="15" type="ordered locus">NCAS_0A05980</name>
</gene>
<dbReference type="NCBIfam" id="NF003483">
    <property type="entry name" value="PRK05159.1"/>
    <property type="match status" value="1"/>
</dbReference>
<comment type="similarity">
    <text evidence="2">Belongs to the class-II aminoacyl-tRNA synthetase family. Type 2 subfamily.</text>
</comment>
<organism evidence="15 16">
    <name type="scientific">Naumovozyma castellii</name>
    <name type="common">Yeast</name>
    <name type="synonym">Saccharomyces castellii</name>
    <dbReference type="NCBI Taxonomy" id="27288"/>
    <lineage>
        <taxon>Eukaryota</taxon>
        <taxon>Fungi</taxon>
        <taxon>Dikarya</taxon>
        <taxon>Ascomycota</taxon>
        <taxon>Saccharomycotina</taxon>
        <taxon>Saccharomycetes</taxon>
        <taxon>Saccharomycetales</taxon>
        <taxon>Saccharomycetaceae</taxon>
        <taxon>Naumovozyma</taxon>
    </lineage>
</organism>
<dbReference type="InterPro" id="IPR002312">
    <property type="entry name" value="Asp/Asn-tRNA-synth_IIb"/>
</dbReference>
<keyword evidence="7" id="KW-0547">Nucleotide-binding</keyword>
<dbReference type="GO" id="GO:0006422">
    <property type="term" value="P:aspartyl-tRNA aminoacylation"/>
    <property type="evidence" value="ECO:0007669"/>
    <property type="project" value="EnsemblFungi"/>
</dbReference>
<proteinExistence type="inferred from homology"/>
<evidence type="ECO:0000256" key="11">
    <source>
        <dbReference type="ARBA" id="ARBA00033155"/>
    </source>
</evidence>
<dbReference type="InterPro" id="IPR004364">
    <property type="entry name" value="Aa-tRNA-synt_II"/>
</dbReference>
<feature type="compositionally biased region" description="Basic and acidic residues" evidence="13">
    <location>
        <begin position="31"/>
        <end position="70"/>
    </location>
</feature>
<dbReference type="HOGENOM" id="CLU_004553_2_1_1"/>
<dbReference type="STRING" id="1064592.G0V6R0"/>
<keyword evidence="8" id="KW-0067">ATP-binding</keyword>
<dbReference type="KEGG" id="ncs:NCAS_0A05980"/>
<keyword evidence="10" id="KW-0030">Aminoacyl-tRNA synthetase</keyword>
<dbReference type="InterPro" id="IPR045864">
    <property type="entry name" value="aa-tRNA-synth_II/BPL/LPL"/>
</dbReference>
<dbReference type="AlphaFoldDB" id="G0V6R0"/>
<evidence type="ECO:0000256" key="6">
    <source>
        <dbReference type="ARBA" id="ARBA00022598"/>
    </source>
</evidence>
<feature type="region of interest" description="Disordered" evidence="13">
    <location>
        <begin position="1"/>
        <end position="85"/>
    </location>
</feature>
<dbReference type="GO" id="GO:0017101">
    <property type="term" value="C:aminoacyl-tRNA synthetase multienzyme complex"/>
    <property type="evidence" value="ECO:0007669"/>
    <property type="project" value="TreeGrafter"/>
</dbReference>
<comment type="subcellular location">
    <subcellularLocation>
        <location evidence="1">Cytoplasm</location>
    </subcellularLocation>
</comment>
<name>G0V6R0_NAUCA</name>
<evidence type="ECO:0000313" key="15">
    <source>
        <dbReference type="EMBL" id="CCC67156.1"/>
    </source>
</evidence>
<dbReference type="InterPro" id="IPR004523">
    <property type="entry name" value="Asp-tRNA_synthase_2"/>
</dbReference>
<feature type="compositionally biased region" description="Basic and acidic residues" evidence="13">
    <location>
        <begin position="1"/>
        <end position="12"/>
    </location>
</feature>